<comment type="caution">
    <text evidence="2">The sequence shown here is derived from an EMBL/GenBank/DDBJ whole genome shotgun (WGS) entry which is preliminary data.</text>
</comment>
<gene>
    <name evidence="2" type="ORF">Ate02nite_34230</name>
</gene>
<dbReference type="Proteomes" id="UP000623608">
    <property type="component" value="Unassembled WGS sequence"/>
</dbReference>
<protein>
    <recommendedName>
        <fullName evidence="4">Nucleotide pyrophosphohydrolase</fullName>
    </recommendedName>
</protein>
<dbReference type="RefSeq" id="WP_239147474.1">
    <property type="nucleotide sequence ID" value="NZ_BOMY01000022.1"/>
</dbReference>
<dbReference type="InterPro" id="IPR021130">
    <property type="entry name" value="PRib-ATP_PPHydrolase-like"/>
</dbReference>
<dbReference type="Pfam" id="PF01503">
    <property type="entry name" value="PRA-PH"/>
    <property type="match status" value="1"/>
</dbReference>
<reference evidence="2" key="1">
    <citation type="submission" date="2021-01" db="EMBL/GenBank/DDBJ databases">
        <title>Whole genome shotgun sequence of Actinoplanes tereljensis NBRC 105297.</title>
        <authorList>
            <person name="Komaki H."/>
            <person name="Tamura T."/>
        </authorList>
    </citation>
    <scope>NUCLEOTIDE SEQUENCE</scope>
    <source>
        <strain evidence="2">NBRC 105297</strain>
    </source>
</reference>
<accession>A0A919NLH2</accession>
<evidence type="ECO:0000313" key="3">
    <source>
        <dbReference type="Proteomes" id="UP000623608"/>
    </source>
</evidence>
<dbReference type="SUPFAM" id="SSF101386">
    <property type="entry name" value="all-alpha NTP pyrophosphatases"/>
    <property type="match status" value="1"/>
</dbReference>
<sequence>MSESPWRMVREFHEVFGLAHPDRPTPIPPELAAVRQRLLEEEASEVGEAAEAAQRDPSPARLAHLACELADVVYVAYGTAISHGIDLDAVIAEVHRANMSKLGSDGRPLLREDGKVQKGPNFRPPDVTALFTS</sequence>
<evidence type="ECO:0000313" key="2">
    <source>
        <dbReference type="EMBL" id="GIF20693.1"/>
    </source>
</evidence>
<proteinExistence type="predicted"/>
<dbReference type="EMBL" id="BOMY01000022">
    <property type="protein sequence ID" value="GIF20693.1"/>
    <property type="molecule type" value="Genomic_DNA"/>
</dbReference>
<organism evidence="2 3">
    <name type="scientific">Paractinoplanes tereljensis</name>
    <dbReference type="NCBI Taxonomy" id="571912"/>
    <lineage>
        <taxon>Bacteria</taxon>
        <taxon>Bacillati</taxon>
        <taxon>Actinomycetota</taxon>
        <taxon>Actinomycetes</taxon>
        <taxon>Micromonosporales</taxon>
        <taxon>Micromonosporaceae</taxon>
        <taxon>Paractinoplanes</taxon>
    </lineage>
</organism>
<evidence type="ECO:0008006" key="4">
    <source>
        <dbReference type="Google" id="ProtNLM"/>
    </source>
</evidence>
<dbReference type="AlphaFoldDB" id="A0A919NLH2"/>
<evidence type="ECO:0000256" key="1">
    <source>
        <dbReference type="SAM" id="MobiDB-lite"/>
    </source>
</evidence>
<feature type="region of interest" description="Disordered" evidence="1">
    <location>
        <begin position="102"/>
        <end position="133"/>
    </location>
</feature>
<name>A0A919NLH2_9ACTN</name>
<dbReference type="InterPro" id="IPR023292">
    <property type="entry name" value="NTP_PyroPHydrolase-like_dom_sf"/>
</dbReference>
<dbReference type="Gene3D" id="1.10.3420.10">
    <property type="entry name" value="putative ntp pyrophosphohydrolase like domain"/>
    <property type="match status" value="1"/>
</dbReference>
<keyword evidence="3" id="KW-1185">Reference proteome</keyword>